<reference evidence="2 3" key="1">
    <citation type="submission" date="2016-10" db="EMBL/GenBank/DDBJ databases">
        <authorList>
            <person name="de Groot N.N."/>
        </authorList>
    </citation>
    <scope>NUCLEOTIDE SEQUENCE [LARGE SCALE GENOMIC DNA]</scope>
    <source>
        <strain evidence="2 3">DSM 29340</strain>
    </source>
</reference>
<sequence>MHRWTGPAMIAALALGGCVEVPELEGTIAPDLERARYPDLVPLDAALGRRPPPREESQEIEDELSARVEGLRSRADALQAPLLGDADRQRLQPANRP</sequence>
<keyword evidence="3" id="KW-1185">Reference proteome</keyword>
<dbReference type="OrthoDB" id="7872359at2"/>
<evidence type="ECO:0000313" key="2">
    <source>
        <dbReference type="EMBL" id="SEI52097.1"/>
    </source>
</evidence>
<organism evidence="2 3">
    <name type="scientific">Cribrihabitans marinus</name>
    <dbReference type="NCBI Taxonomy" id="1227549"/>
    <lineage>
        <taxon>Bacteria</taxon>
        <taxon>Pseudomonadati</taxon>
        <taxon>Pseudomonadota</taxon>
        <taxon>Alphaproteobacteria</taxon>
        <taxon>Rhodobacterales</taxon>
        <taxon>Paracoccaceae</taxon>
        <taxon>Cribrihabitans</taxon>
    </lineage>
</organism>
<accession>A0A1H6RHV2</accession>
<dbReference type="Proteomes" id="UP000199379">
    <property type="component" value="Unassembled WGS sequence"/>
</dbReference>
<gene>
    <name evidence="2" type="ORF">SAMN05444007_101439</name>
</gene>
<evidence type="ECO:0000313" key="3">
    <source>
        <dbReference type="Proteomes" id="UP000199379"/>
    </source>
</evidence>
<name>A0A1H6RHV2_9RHOB</name>
<dbReference type="EMBL" id="FNYD01000001">
    <property type="protein sequence ID" value="SEI52097.1"/>
    <property type="molecule type" value="Genomic_DNA"/>
</dbReference>
<proteinExistence type="predicted"/>
<feature type="region of interest" description="Disordered" evidence="1">
    <location>
        <begin position="44"/>
        <end position="67"/>
    </location>
</feature>
<dbReference type="PROSITE" id="PS51257">
    <property type="entry name" value="PROKAR_LIPOPROTEIN"/>
    <property type="match status" value="1"/>
</dbReference>
<evidence type="ECO:0000256" key="1">
    <source>
        <dbReference type="SAM" id="MobiDB-lite"/>
    </source>
</evidence>
<dbReference type="RefSeq" id="WP_092362057.1">
    <property type="nucleotide sequence ID" value="NZ_BMGV01000001.1"/>
</dbReference>
<protein>
    <submittedName>
        <fullName evidence="2">Uncharacterized protein</fullName>
    </submittedName>
</protein>
<feature type="region of interest" description="Disordered" evidence="1">
    <location>
        <begin position="78"/>
        <end position="97"/>
    </location>
</feature>
<dbReference type="AlphaFoldDB" id="A0A1H6RHV2"/>
<dbReference type="STRING" id="1227549.SAMN05444007_101439"/>